<dbReference type="InterPro" id="IPR050312">
    <property type="entry name" value="IolE/XylAMocC-like"/>
</dbReference>
<name>A0ABW0R240_9BACL</name>
<dbReference type="PANTHER" id="PTHR12110:SF41">
    <property type="entry name" value="INOSOSE DEHYDRATASE"/>
    <property type="match status" value="1"/>
</dbReference>
<accession>A0ABW0R240</accession>
<dbReference type="RefSeq" id="WP_378113270.1">
    <property type="nucleotide sequence ID" value="NZ_JBHSNC010000053.1"/>
</dbReference>
<dbReference type="SUPFAM" id="SSF51658">
    <property type="entry name" value="Xylose isomerase-like"/>
    <property type="match status" value="1"/>
</dbReference>
<dbReference type="GO" id="GO:0016853">
    <property type="term" value="F:isomerase activity"/>
    <property type="evidence" value="ECO:0007669"/>
    <property type="project" value="UniProtKB-KW"/>
</dbReference>
<organism evidence="2 3">
    <name type="scientific">Cohnella yongneupensis</name>
    <dbReference type="NCBI Taxonomy" id="425006"/>
    <lineage>
        <taxon>Bacteria</taxon>
        <taxon>Bacillati</taxon>
        <taxon>Bacillota</taxon>
        <taxon>Bacilli</taxon>
        <taxon>Bacillales</taxon>
        <taxon>Paenibacillaceae</taxon>
        <taxon>Cohnella</taxon>
    </lineage>
</organism>
<keyword evidence="2" id="KW-0413">Isomerase</keyword>
<dbReference type="InterPro" id="IPR036237">
    <property type="entry name" value="Xyl_isomerase-like_sf"/>
</dbReference>
<feature type="domain" description="Xylose isomerase-like TIM barrel" evidence="1">
    <location>
        <begin position="24"/>
        <end position="226"/>
    </location>
</feature>
<dbReference type="Gene3D" id="3.20.20.150">
    <property type="entry name" value="Divalent-metal-dependent TIM barrel enzymes"/>
    <property type="match status" value="1"/>
</dbReference>
<proteinExistence type="predicted"/>
<keyword evidence="3" id="KW-1185">Reference proteome</keyword>
<evidence type="ECO:0000313" key="2">
    <source>
        <dbReference type="EMBL" id="MFC5531314.1"/>
    </source>
</evidence>
<sequence>MILGAQLYTVRAFLQNETDIRRTLAKIAEIGYATIQVSAMGKIAPETLKAICDELSLKIVLTHVSPERLVNETDQVIEEHRILGCDYIGIGSMPEKYRSDDWYEHFATDFRPAANRIADAGMQFMYHHHNFEFIKIGGKRLIERLIEDFSPREMGVTLDTYWIQAAGADIYEWIDRLRDRIHCVHLKDMAVRGMEPIMAPVMEGNMNFAAIMKALEKTATKYALVEQDICEGSPFDCLRASYNNLVSLGYR</sequence>
<comment type="caution">
    <text evidence="2">The sequence shown here is derived from an EMBL/GenBank/DDBJ whole genome shotgun (WGS) entry which is preliminary data.</text>
</comment>
<dbReference type="Proteomes" id="UP001596108">
    <property type="component" value="Unassembled WGS sequence"/>
</dbReference>
<dbReference type="Pfam" id="PF01261">
    <property type="entry name" value="AP_endonuc_2"/>
    <property type="match status" value="1"/>
</dbReference>
<reference evidence="3" key="1">
    <citation type="journal article" date="2019" name="Int. J. Syst. Evol. Microbiol.">
        <title>The Global Catalogue of Microorganisms (GCM) 10K type strain sequencing project: providing services to taxonomists for standard genome sequencing and annotation.</title>
        <authorList>
            <consortium name="The Broad Institute Genomics Platform"/>
            <consortium name="The Broad Institute Genome Sequencing Center for Infectious Disease"/>
            <person name="Wu L."/>
            <person name="Ma J."/>
        </authorList>
    </citation>
    <scope>NUCLEOTIDE SEQUENCE [LARGE SCALE GENOMIC DNA]</scope>
    <source>
        <strain evidence="3">CGMCC 1.18578</strain>
    </source>
</reference>
<dbReference type="PANTHER" id="PTHR12110">
    <property type="entry name" value="HYDROXYPYRUVATE ISOMERASE"/>
    <property type="match status" value="1"/>
</dbReference>
<gene>
    <name evidence="2" type="ORF">ACFPQ4_17995</name>
</gene>
<evidence type="ECO:0000313" key="3">
    <source>
        <dbReference type="Proteomes" id="UP001596108"/>
    </source>
</evidence>
<dbReference type="EMBL" id="JBHSNC010000053">
    <property type="protein sequence ID" value="MFC5531314.1"/>
    <property type="molecule type" value="Genomic_DNA"/>
</dbReference>
<dbReference type="InterPro" id="IPR013022">
    <property type="entry name" value="Xyl_isomerase-like_TIM-brl"/>
</dbReference>
<evidence type="ECO:0000259" key="1">
    <source>
        <dbReference type="Pfam" id="PF01261"/>
    </source>
</evidence>
<protein>
    <submittedName>
        <fullName evidence="2">Sugar phosphate isomerase/epimerase family protein</fullName>
    </submittedName>
</protein>